<dbReference type="AlphaFoldDB" id="A0A4C1SAI3"/>
<feature type="region of interest" description="Disordered" evidence="1">
    <location>
        <begin position="189"/>
        <end position="209"/>
    </location>
</feature>
<name>A0A4C1SAI3_EUMVA</name>
<evidence type="ECO:0000313" key="3">
    <source>
        <dbReference type="Proteomes" id="UP000299102"/>
    </source>
</evidence>
<dbReference type="Proteomes" id="UP000299102">
    <property type="component" value="Unassembled WGS sequence"/>
</dbReference>
<proteinExistence type="predicted"/>
<protein>
    <submittedName>
        <fullName evidence="2">Uncharacterized protein</fullName>
    </submittedName>
</protein>
<evidence type="ECO:0000313" key="2">
    <source>
        <dbReference type="EMBL" id="GBO99103.1"/>
    </source>
</evidence>
<comment type="caution">
    <text evidence="2">The sequence shown here is derived from an EMBL/GenBank/DDBJ whole genome shotgun (WGS) entry which is preliminary data.</text>
</comment>
<sequence>MHSQYSARNSAAEKLVTNSSQWRKMERRGEEEMIGSVEPAHCITRRKFRAAVSFELSALKDERSGAVVSAYQVLLYQKLTSPRAKGVEKEENPLWAVHAPGHTGARACEQQKSKWSPTPVDTCNPKGVNDALLTSEVEIGHNFTLCFRHKIRIETFSYPFSSFKDISNEDSSSYVSTYRCLKTPYAEDSQRQGTRLGRSRSRDDMFGHRRGRRLERIGAHDYGRAVGAETRAGETAETFARNTEQYPSRTLSITTLREEFA</sequence>
<evidence type="ECO:0000256" key="1">
    <source>
        <dbReference type="SAM" id="MobiDB-lite"/>
    </source>
</evidence>
<reference evidence="2 3" key="1">
    <citation type="journal article" date="2019" name="Commun. Biol.">
        <title>The bagworm genome reveals a unique fibroin gene that provides high tensile strength.</title>
        <authorList>
            <person name="Kono N."/>
            <person name="Nakamura H."/>
            <person name="Ohtoshi R."/>
            <person name="Tomita M."/>
            <person name="Numata K."/>
            <person name="Arakawa K."/>
        </authorList>
    </citation>
    <scope>NUCLEOTIDE SEQUENCE [LARGE SCALE GENOMIC DNA]</scope>
</reference>
<keyword evidence="3" id="KW-1185">Reference proteome</keyword>
<dbReference type="EMBL" id="BGZK01003242">
    <property type="protein sequence ID" value="GBO99103.1"/>
    <property type="molecule type" value="Genomic_DNA"/>
</dbReference>
<organism evidence="2 3">
    <name type="scientific">Eumeta variegata</name>
    <name type="common">Bagworm moth</name>
    <name type="synonym">Eumeta japonica</name>
    <dbReference type="NCBI Taxonomy" id="151549"/>
    <lineage>
        <taxon>Eukaryota</taxon>
        <taxon>Metazoa</taxon>
        <taxon>Ecdysozoa</taxon>
        <taxon>Arthropoda</taxon>
        <taxon>Hexapoda</taxon>
        <taxon>Insecta</taxon>
        <taxon>Pterygota</taxon>
        <taxon>Neoptera</taxon>
        <taxon>Endopterygota</taxon>
        <taxon>Lepidoptera</taxon>
        <taxon>Glossata</taxon>
        <taxon>Ditrysia</taxon>
        <taxon>Tineoidea</taxon>
        <taxon>Psychidae</taxon>
        <taxon>Oiketicinae</taxon>
        <taxon>Eumeta</taxon>
    </lineage>
</organism>
<gene>
    <name evidence="2" type="ORF">EVAR_68564_1</name>
</gene>
<accession>A0A4C1SAI3</accession>